<dbReference type="InterPro" id="IPR045159">
    <property type="entry name" value="DCAF7-like"/>
</dbReference>
<dbReference type="InterPro" id="IPR001680">
    <property type="entry name" value="WD40_rpt"/>
</dbReference>
<dbReference type="InterPro" id="IPR036322">
    <property type="entry name" value="WD40_repeat_dom_sf"/>
</dbReference>
<sequence>MRMFDLRSLEHSTILYETAQNGVEGKPLLRLEWNNQDSSYIATFEPDSSKVVILDVRVPMIPVCELDGHSNFVNTLSWAPHSSCHICSAGDDKQALIWDLSVMPHPVNDPILSYKAEAEITSLQWSGMQPDWVAISFNQTLQMLRV</sequence>
<evidence type="ECO:0000256" key="3">
    <source>
        <dbReference type="PROSITE-ProRule" id="PRU00221"/>
    </source>
</evidence>
<feature type="repeat" description="WD" evidence="3">
    <location>
        <begin position="66"/>
        <end position="101"/>
    </location>
</feature>
<dbReference type="Pfam" id="PF00400">
    <property type="entry name" value="WD40"/>
    <property type="match status" value="1"/>
</dbReference>
<keyword evidence="1 3" id="KW-0853">WD repeat</keyword>
<name>A0A7S3IZC3_9SPIT</name>
<dbReference type="SMART" id="SM00320">
    <property type="entry name" value="WD40"/>
    <property type="match status" value="1"/>
</dbReference>
<dbReference type="EMBL" id="HBII01001356">
    <property type="protein sequence ID" value="CAE0341694.1"/>
    <property type="molecule type" value="Transcribed_RNA"/>
</dbReference>
<evidence type="ECO:0000256" key="1">
    <source>
        <dbReference type="ARBA" id="ARBA00022574"/>
    </source>
</evidence>
<evidence type="ECO:0000313" key="5">
    <source>
        <dbReference type="EMBL" id="CAE0341695.1"/>
    </source>
</evidence>
<proteinExistence type="predicted"/>
<dbReference type="InterPro" id="IPR019775">
    <property type="entry name" value="WD40_repeat_CS"/>
</dbReference>
<evidence type="ECO:0000256" key="2">
    <source>
        <dbReference type="ARBA" id="ARBA00022737"/>
    </source>
</evidence>
<organism evidence="5">
    <name type="scientific">Euplotes harpa</name>
    <dbReference type="NCBI Taxonomy" id="151035"/>
    <lineage>
        <taxon>Eukaryota</taxon>
        <taxon>Sar</taxon>
        <taxon>Alveolata</taxon>
        <taxon>Ciliophora</taxon>
        <taxon>Intramacronucleata</taxon>
        <taxon>Spirotrichea</taxon>
        <taxon>Hypotrichia</taxon>
        <taxon>Euplotida</taxon>
        <taxon>Euplotidae</taxon>
        <taxon>Euplotes</taxon>
    </lineage>
</organism>
<dbReference type="PROSITE" id="PS50082">
    <property type="entry name" value="WD_REPEATS_2"/>
    <property type="match status" value="1"/>
</dbReference>
<dbReference type="Gene3D" id="2.130.10.10">
    <property type="entry name" value="YVTN repeat-like/Quinoprotein amine dehydrogenase"/>
    <property type="match status" value="1"/>
</dbReference>
<dbReference type="EMBL" id="HBII01001357">
    <property type="protein sequence ID" value="CAE0341695.1"/>
    <property type="molecule type" value="Transcribed_RNA"/>
</dbReference>
<dbReference type="PROSITE" id="PS50294">
    <property type="entry name" value="WD_REPEATS_REGION"/>
    <property type="match status" value="1"/>
</dbReference>
<dbReference type="SUPFAM" id="SSF50978">
    <property type="entry name" value="WD40 repeat-like"/>
    <property type="match status" value="1"/>
</dbReference>
<gene>
    <name evidence="4" type="ORF">EHAR0213_LOCUS601</name>
    <name evidence="5" type="ORF">EHAR0213_LOCUS602</name>
</gene>
<dbReference type="AlphaFoldDB" id="A0A7S3IZC3"/>
<dbReference type="InterPro" id="IPR015943">
    <property type="entry name" value="WD40/YVTN_repeat-like_dom_sf"/>
</dbReference>
<keyword evidence="2" id="KW-0677">Repeat</keyword>
<dbReference type="PROSITE" id="PS00678">
    <property type="entry name" value="WD_REPEATS_1"/>
    <property type="match status" value="1"/>
</dbReference>
<accession>A0A7S3IZC3</accession>
<reference evidence="5" key="1">
    <citation type="submission" date="2021-01" db="EMBL/GenBank/DDBJ databases">
        <authorList>
            <person name="Corre E."/>
            <person name="Pelletier E."/>
            <person name="Niang G."/>
            <person name="Scheremetjew M."/>
            <person name="Finn R."/>
            <person name="Kale V."/>
            <person name="Holt S."/>
            <person name="Cochrane G."/>
            <person name="Meng A."/>
            <person name="Brown T."/>
            <person name="Cohen L."/>
        </authorList>
    </citation>
    <scope>NUCLEOTIDE SEQUENCE</scope>
    <source>
        <strain evidence="5">FSP1.4</strain>
    </source>
</reference>
<protein>
    <submittedName>
        <fullName evidence="5">Uncharacterized protein</fullName>
    </submittedName>
</protein>
<evidence type="ECO:0000313" key="4">
    <source>
        <dbReference type="EMBL" id="CAE0341694.1"/>
    </source>
</evidence>
<dbReference type="PANTHER" id="PTHR19919">
    <property type="entry name" value="WD REPEAT CONTAINING PROTEIN"/>
    <property type="match status" value="1"/>
</dbReference>